<feature type="signal peptide" evidence="2">
    <location>
        <begin position="1"/>
        <end position="28"/>
    </location>
</feature>
<evidence type="ECO:0000313" key="4">
    <source>
        <dbReference type="EMBL" id="MDD2168191.1"/>
    </source>
</evidence>
<protein>
    <submittedName>
        <fullName evidence="4">Division/outer membrane stress-associated lipid-binding lipoprotein</fullName>
    </submittedName>
</protein>
<dbReference type="SMART" id="SM00749">
    <property type="entry name" value="BON"/>
    <property type="match status" value="2"/>
</dbReference>
<dbReference type="Proteomes" id="UP001148834">
    <property type="component" value="Unassembled WGS sequence"/>
</dbReference>
<dbReference type="RefSeq" id="WP_021111649.1">
    <property type="nucleotide sequence ID" value="NZ_CP054198.1"/>
</dbReference>
<dbReference type="PROSITE" id="PS51257">
    <property type="entry name" value="PROKAR_LIPOPROTEIN"/>
    <property type="match status" value="1"/>
</dbReference>
<feature type="domain" description="BON" evidence="3">
    <location>
        <begin position="51"/>
        <end position="120"/>
    </location>
</feature>
<dbReference type="NCBIfam" id="NF008247">
    <property type="entry name" value="PRK11023.1"/>
    <property type="match status" value="1"/>
</dbReference>
<dbReference type="EMBL" id="JAODIR010000027">
    <property type="protein sequence ID" value="MDD2168191.1"/>
    <property type="molecule type" value="Genomic_DNA"/>
</dbReference>
<evidence type="ECO:0000313" key="5">
    <source>
        <dbReference type="EMBL" id="WGE11006.1"/>
    </source>
</evidence>
<dbReference type="Gene3D" id="3.30.1340.30">
    <property type="match status" value="1"/>
</dbReference>
<evidence type="ECO:0000256" key="1">
    <source>
        <dbReference type="ARBA" id="ARBA00022729"/>
    </source>
</evidence>
<keyword evidence="1 2" id="KW-0732">Signal</keyword>
<dbReference type="AlphaFoldDB" id="A0A084ELJ4"/>
<evidence type="ECO:0000313" key="6">
    <source>
        <dbReference type="Proteomes" id="UP001148834"/>
    </source>
</evidence>
<dbReference type="PROSITE" id="PS50914">
    <property type="entry name" value="BON"/>
    <property type="match status" value="2"/>
</dbReference>
<keyword evidence="4" id="KW-0449">Lipoprotein</keyword>
<gene>
    <name evidence="4" type="primary">dolP</name>
    <name evidence="4" type="ORF">N5925_06195</name>
    <name evidence="5" type="ORF">QBL01_05410</name>
</gene>
<dbReference type="PANTHER" id="PTHR34606">
    <property type="entry name" value="BON DOMAIN-CONTAINING PROTEIN"/>
    <property type="match status" value="1"/>
</dbReference>
<name>A0A084ELJ4_GLAPU</name>
<organism evidence="4 6">
    <name type="scientific">Glaesserella parasuis</name>
    <name type="common">Haemophilus parasuis</name>
    <dbReference type="NCBI Taxonomy" id="738"/>
    <lineage>
        <taxon>Bacteria</taxon>
        <taxon>Pseudomonadati</taxon>
        <taxon>Pseudomonadota</taxon>
        <taxon>Gammaproteobacteria</taxon>
        <taxon>Pasteurellales</taxon>
        <taxon>Pasteurellaceae</taxon>
        <taxon>Glaesserella</taxon>
    </lineage>
</organism>
<feature type="chain" id="PRO_5041861899" evidence="2">
    <location>
        <begin position="29"/>
        <end position="196"/>
    </location>
</feature>
<dbReference type="Proteomes" id="UP001222296">
    <property type="component" value="Chromosome"/>
</dbReference>
<reference evidence="4" key="1">
    <citation type="submission" date="2022-09" db="EMBL/GenBank/DDBJ databases">
        <title>Molecular characterization of Glaesserella parasuis strains circulating in commercial swine farms using whole-genome sequencing.</title>
        <authorList>
            <person name="Mugabi R."/>
            <person name="Clavijo M."/>
            <person name="Li G."/>
        </authorList>
    </citation>
    <scope>NUCLEOTIDE SEQUENCE</scope>
    <source>
        <strain evidence="4">0435-53</strain>
    </source>
</reference>
<dbReference type="PANTHER" id="PTHR34606:SF4">
    <property type="entry name" value="OUTER MEMBRANE LIPOPROTEIN DOLP"/>
    <property type="match status" value="1"/>
</dbReference>
<reference evidence="5" key="2">
    <citation type="submission" date="2023-04" db="EMBL/GenBank/DDBJ databases">
        <title>Molecular characterization of the Integrative and Conjugative elements harboring multidrug-resistance gene from Glaesserella (Haemophilus) parasuis.</title>
        <authorList>
            <person name="Che Y."/>
            <person name="Zhou L."/>
        </authorList>
    </citation>
    <scope>NUCLEOTIDE SEQUENCE</scope>
    <source>
        <strain evidence="5">Z44</strain>
    </source>
</reference>
<dbReference type="InterPro" id="IPR014004">
    <property type="entry name" value="Transpt-assoc_nodulatn_dom_bac"/>
</dbReference>
<dbReference type="EMBL" id="CP121769">
    <property type="protein sequence ID" value="WGE11006.1"/>
    <property type="molecule type" value="Genomic_DNA"/>
</dbReference>
<proteinExistence type="predicted"/>
<evidence type="ECO:0000259" key="3">
    <source>
        <dbReference type="PROSITE" id="PS50914"/>
    </source>
</evidence>
<accession>A0A084ELJ4</accession>
<dbReference type="Pfam" id="PF04972">
    <property type="entry name" value="BON"/>
    <property type="match status" value="2"/>
</dbReference>
<sequence length="196" mass="20860">MLKLVKRITLASLFGLTFLSLQGCLATAVVGGAAVATKVATDPRTAGRQLDDETLEEKVAYNLNKDQQLNSEARINVVSYNGKVLLIGQVPNDFSKDSASSIATGVEGVSTVYNEVRIGPKIGVAQISKDSWITTKIKSKLFVNGSVKATDVKVITENGEVFLMGNLSSSQADAAANIARHVDGVVKVVKVFTYIQ</sequence>
<dbReference type="InterPro" id="IPR007055">
    <property type="entry name" value="BON_dom"/>
</dbReference>
<feature type="domain" description="BON" evidence="3">
    <location>
        <begin position="129"/>
        <end position="196"/>
    </location>
</feature>
<dbReference type="OrthoDB" id="9783990at2"/>
<dbReference type="InterPro" id="IPR051686">
    <property type="entry name" value="Lipoprotein_DolP"/>
</dbReference>
<evidence type="ECO:0000256" key="2">
    <source>
        <dbReference type="SAM" id="SignalP"/>
    </source>
</evidence>